<dbReference type="GO" id="GO:0006487">
    <property type="term" value="P:protein N-linked glycosylation"/>
    <property type="evidence" value="ECO:0007669"/>
    <property type="project" value="TreeGrafter"/>
</dbReference>
<evidence type="ECO:0000259" key="7">
    <source>
        <dbReference type="Pfam" id="PF04138"/>
    </source>
</evidence>
<dbReference type="PANTHER" id="PTHR10859:SF114">
    <property type="entry name" value="DOLICHOL-PHOSPHATE MANNOSYLTRANSFERASE"/>
    <property type="match status" value="1"/>
</dbReference>
<dbReference type="STRING" id="582692.SAMN05720606_11574"/>
<keyword evidence="8" id="KW-0808">Transferase</keyword>
<keyword evidence="2 5" id="KW-0812">Transmembrane</keyword>
<dbReference type="Pfam" id="PF04138">
    <property type="entry name" value="GtrA_DPMS_TM"/>
    <property type="match status" value="1"/>
</dbReference>
<accession>A0A1G5KK26</accession>
<dbReference type="EMBL" id="FMVM01000015">
    <property type="protein sequence ID" value="SCZ00299.1"/>
    <property type="molecule type" value="Genomic_DNA"/>
</dbReference>
<dbReference type="GO" id="GO:0016020">
    <property type="term" value="C:membrane"/>
    <property type="evidence" value="ECO:0007669"/>
    <property type="project" value="UniProtKB-SubCell"/>
</dbReference>
<evidence type="ECO:0000313" key="8">
    <source>
        <dbReference type="EMBL" id="SCZ00299.1"/>
    </source>
</evidence>
<dbReference type="SUPFAM" id="SSF53448">
    <property type="entry name" value="Nucleotide-diphospho-sugar transferases"/>
    <property type="match status" value="1"/>
</dbReference>
<feature type="transmembrane region" description="Helical" evidence="5">
    <location>
        <begin position="343"/>
        <end position="360"/>
    </location>
</feature>
<name>A0A1G5KK26_9BACL</name>
<dbReference type="Pfam" id="PF00535">
    <property type="entry name" value="Glycos_transf_2"/>
    <property type="match status" value="1"/>
</dbReference>
<keyword evidence="8" id="KW-0328">Glycosyltransferase</keyword>
<dbReference type="InterPro" id="IPR029044">
    <property type="entry name" value="Nucleotide-diphossugar_trans"/>
</dbReference>
<evidence type="ECO:0000313" key="9">
    <source>
        <dbReference type="Proteomes" id="UP000198538"/>
    </source>
</evidence>
<organism evidence="8 9">
    <name type="scientific">Paenibacillus polysaccharolyticus</name>
    <dbReference type="NCBI Taxonomy" id="582692"/>
    <lineage>
        <taxon>Bacteria</taxon>
        <taxon>Bacillati</taxon>
        <taxon>Bacillota</taxon>
        <taxon>Bacilli</taxon>
        <taxon>Bacillales</taxon>
        <taxon>Paenibacillaceae</taxon>
        <taxon>Paenibacillus</taxon>
    </lineage>
</organism>
<dbReference type="Gene3D" id="3.90.550.10">
    <property type="entry name" value="Spore Coat Polysaccharide Biosynthesis Protein SpsA, Chain A"/>
    <property type="match status" value="1"/>
</dbReference>
<feature type="transmembrane region" description="Helical" evidence="5">
    <location>
        <begin position="276"/>
        <end position="297"/>
    </location>
</feature>
<evidence type="ECO:0000256" key="2">
    <source>
        <dbReference type="ARBA" id="ARBA00022692"/>
    </source>
</evidence>
<feature type="domain" description="GtrA/DPMS transmembrane" evidence="7">
    <location>
        <begin position="244"/>
        <end position="365"/>
    </location>
</feature>
<dbReference type="GO" id="GO:0016757">
    <property type="term" value="F:glycosyltransferase activity"/>
    <property type="evidence" value="ECO:0007669"/>
    <property type="project" value="UniProtKB-KW"/>
</dbReference>
<protein>
    <submittedName>
        <fullName evidence="8">Dolichol-phosphate mannosyltransferase</fullName>
    </submittedName>
</protein>
<feature type="transmembrane region" description="Helical" evidence="5">
    <location>
        <begin position="318"/>
        <end position="337"/>
    </location>
</feature>
<dbReference type="CDD" id="cd04179">
    <property type="entry name" value="DPM_DPG-synthase_like"/>
    <property type="match status" value="1"/>
</dbReference>
<dbReference type="GO" id="GO:0000271">
    <property type="term" value="P:polysaccharide biosynthetic process"/>
    <property type="evidence" value="ECO:0007669"/>
    <property type="project" value="InterPro"/>
</dbReference>
<keyword evidence="9" id="KW-1185">Reference proteome</keyword>
<dbReference type="PANTHER" id="PTHR10859">
    <property type="entry name" value="GLYCOSYL TRANSFERASE"/>
    <property type="match status" value="1"/>
</dbReference>
<evidence type="ECO:0000256" key="5">
    <source>
        <dbReference type="SAM" id="Phobius"/>
    </source>
</evidence>
<sequence>MSNWGSFRMIIAKEKDETIILIPSLEPDDRLLSYVRQLRDYGFTNLVIIDDGSGEKYQHIFEELEDNGCALLRHAQNQGKGEALKTGFRYIAQHYGQAHYVVTADSDGQHAAEDVYRIAQEAKRRPNDLLLGVRDFSEGDIPPKSLFGNRMTSFIFALLYGKKLSDTQTGLRAFGTELLSFMLDVRGKRFEYELQMLISCIQSGIGIHTVPIQVIYENGNAGTHFKAIQDSARVMGVLFSNFFRFISSSVASSVVDLGIAWFLIDFLRPLMGDQHYLRILLATVIARVISIVVNYVLNRYFVFRKEDSRGSLWRYLTLCGLVILLSSTGVYLFHTLFLVDEKAAKFVCDAILFLLSFQLQRRWVFAARRKQL</sequence>
<gene>
    <name evidence="8" type="ORF">SAMN05720606_11574</name>
</gene>
<evidence type="ECO:0000259" key="6">
    <source>
        <dbReference type="Pfam" id="PF00535"/>
    </source>
</evidence>
<reference evidence="9" key="1">
    <citation type="submission" date="2016-10" db="EMBL/GenBank/DDBJ databases">
        <authorList>
            <person name="Varghese N."/>
            <person name="Submissions S."/>
        </authorList>
    </citation>
    <scope>NUCLEOTIDE SEQUENCE [LARGE SCALE GENOMIC DNA]</scope>
    <source>
        <strain evidence="9">BL9</strain>
    </source>
</reference>
<dbReference type="AlphaFoldDB" id="A0A1G5KK26"/>
<evidence type="ECO:0000256" key="1">
    <source>
        <dbReference type="ARBA" id="ARBA00004141"/>
    </source>
</evidence>
<evidence type="ECO:0000256" key="3">
    <source>
        <dbReference type="ARBA" id="ARBA00022989"/>
    </source>
</evidence>
<proteinExistence type="predicted"/>
<dbReference type="Proteomes" id="UP000198538">
    <property type="component" value="Unassembled WGS sequence"/>
</dbReference>
<feature type="transmembrane region" description="Helical" evidence="5">
    <location>
        <begin position="242"/>
        <end position="264"/>
    </location>
</feature>
<keyword evidence="3 5" id="KW-1133">Transmembrane helix</keyword>
<dbReference type="InterPro" id="IPR001173">
    <property type="entry name" value="Glyco_trans_2-like"/>
</dbReference>
<feature type="domain" description="Glycosyltransferase 2-like" evidence="6">
    <location>
        <begin position="33"/>
        <end position="168"/>
    </location>
</feature>
<evidence type="ECO:0000256" key="4">
    <source>
        <dbReference type="ARBA" id="ARBA00023136"/>
    </source>
</evidence>
<comment type="subcellular location">
    <subcellularLocation>
        <location evidence="1">Membrane</location>
        <topology evidence="1">Multi-pass membrane protein</topology>
    </subcellularLocation>
</comment>
<keyword evidence="4 5" id="KW-0472">Membrane</keyword>
<dbReference type="InterPro" id="IPR007267">
    <property type="entry name" value="GtrA_DPMS_TM"/>
</dbReference>